<feature type="compositionally biased region" description="Low complexity" evidence="4">
    <location>
        <begin position="806"/>
        <end position="820"/>
    </location>
</feature>
<name>A0A835T7X5_9CHLO</name>
<feature type="region of interest" description="Disordered" evidence="4">
    <location>
        <begin position="1150"/>
        <end position="1170"/>
    </location>
</feature>
<dbReference type="InterPro" id="IPR027417">
    <property type="entry name" value="P-loop_NTPase"/>
</dbReference>
<dbReference type="SMART" id="SM00509">
    <property type="entry name" value="TFS2N"/>
    <property type="match status" value="1"/>
</dbReference>
<feature type="compositionally biased region" description="Low complexity" evidence="4">
    <location>
        <begin position="1519"/>
        <end position="1529"/>
    </location>
</feature>
<dbReference type="GO" id="GO:0005634">
    <property type="term" value="C:nucleus"/>
    <property type="evidence" value="ECO:0007669"/>
    <property type="project" value="UniProtKB-SubCell"/>
</dbReference>
<feature type="compositionally biased region" description="Acidic residues" evidence="4">
    <location>
        <begin position="1115"/>
        <end position="1133"/>
    </location>
</feature>
<dbReference type="Gene3D" id="3.40.50.300">
    <property type="entry name" value="P-loop containing nucleotide triphosphate hydrolases"/>
    <property type="match status" value="2"/>
</dbReference>
<dbReference type="Pfam" id="PF07500">
    <property type="entry name" value="TFIIS_M"/>
    <property type="match status" value="1"/>
</dbReference>
<evidence type="ECO:0000256" key="2">
    <source>
        <dbReference type="ARBA" id="ARBA00023242"/>
    </source>
</evidence>
<feature type="compositionally biased region" description="Low complexity" evidence="4">
    <location>
        <begin position="520"/>
        <end position="529"/>
    </location>
</feature>
<feature type="region of interest" description="Disordered" evidence="4">
    <location>
        <begin position="1085"/>
        <end position="1133"/>
    </location>
</feature>
<comment type="caution">
    <text evidence="7">The sequence shown here is derived from an EMBL/GenBank/DDBJ whole genome shotgun (WGS) entry which is preliminary data.</text>
</comment>
<dbReference type="InterPro" id="IPR003617">
    <property type="entry name" value="TFIIS/CRSP70_N_sub"/>
</dbReference>
<evidence type="ECO:0000313" key="8">
    <source>
        <dbReference type="Proteomes" id="UP000613740"/>
    </source>
</evidence>
<dbReference type="InterPro" id="IPR003618">
    <property type="entry name" value="TFIIS_cen_dom"/>
</dbReference>
<feature type="domain" description="TFIIS N-terminal" evidence="5">
    <location>
        <begin position="1651"/>
        <end position="1729"/>
    </location>
</feature>
<dbReference type="InterPro" id="IPR014001">
    <property type="entry name" value="Helicase_ATP-bd"/>
</dbReference>
<feature type="compositionally biased region" description="Acidic residues" evidence="4">
    <location>
        <begin position="821"/>
        <end position="858"/>
    </location>
</feature>
<dbReference type="GO" id="GO:0006351">
    <property type="term" value="P:DNA-templated transcription"/>
    <property type="evidence" value="ECO:0007669"/>
    <property type="project" value="InterPro"/>
</dbReference>
<comment type="subcellular location">
    <subcellularLocation>
        <location evidence="1 3">Nucleus</location>
    </subcellularLocation>
</comment>
<feature type="domain" description="TFIIS central" evidence="6">
    <location>
        <begin position="1788"/>
        <end position="1936"/>
    </location>
</feature>
<keyword evidence="8" id="KW-1185">Reference proteome</keyword>
<feature type="region of interest" description="Disordered" evidence="4">
    <location>
        <begin position="677"/>
        <end position="1066"/>
    </location>
</feature>
<evidence type="ECO:0000259" key="6">
    <source>
        <dbReference type="PROSITE" id="PS51321"/>
    </source>
</evidence>
<feature type="compositionally biased region" description="Gly residues" evidence="4">
    <location>
        <begin position="100"/>
        <end position="112"/>
    </location>
</feature>
<organism evidence="7 8">
    <name type="scientific">Chlamydomonas schloesseri</name>
    <dbReference type="NCBI Taxonomy" id="2026947"/>
    <lineage>
        <taxon>Eukaryota</taxon>
        <taxon>Viridiplantae</taxon>
        <taxon>Chlorophyta</taxon>
        <taxon>core chlorophytes</taxon>
        <taxon>Chlorophyceae</taxon>
        <taxon>CS clade</taxon>
        <taxon>Chlamydomonadales</taxon>
        <taxon>Chlamydomonadaceae</taxon>
        <taxon>Chlamydomonas</taxon>
    </lineage>
</organism>
<feature type="region of interest" description="Disordered" evidence="4">
    <location>
        <begin position="1506"/>
        <end position="1529"/>
    </location>
</feature>
<feature type="region of interest" description="Disordered" evidence="4">
    <location>
        <begin position="97"/>
        <end position="144"/>
    </location>
</feature>
<dbReference type="PANTHER" id="PTHR42927:SF1">
    <property type="entry name" value="HELICASE SUPERFAMILY 1 AND 2 DOMAIN-CONTAINING PROTEIN"/>
    <property type="match status" value="1"/>
</dbReference>
<feature type="compositionally biased region" description="Gly residues" evidence="4">
    <location>
        <begin position="358"/>
        <end position="383"/>
    </location>
</feature>
<feature type="compositionally biased region" description="Gly residues" evidence="4">
    <location>
        <begin position="1154"/>
        <end position="1167"/>
    </location>
</feature>
<gene>
    <name evidence="7" type="ORF">HYH02_011939</name>
</gene>
<feature type="compositionally biased region" description="Polar residues" evidence="4">
    <location>
        <begin position="49"/>
        <end position="61"/>
    </location>
</feature>
<dbReference type="InterPro" id="IPR040980">
    <property type="entry name" value="SWI2_SNF2"/>
</dbReference>
<dbReference type="Pfam" id="PF08711">
    <property type="entry name" value="Med26"/>
    <property type="match status" value="1"/>
</dbReference>
<feature type="region of interest" description="Disordered" evidence="4">
    <location>
        <begin position="1"/>
        <end position="66"/>
    </location>
</feature>
<dbReference type="PANTHER" id="PTHR42927">
    <property type="entry name" value="HELICASE SUPERFAMILY 1 AND 2 DOMAIN-CONTAINING PROTEIN"/>
    <property type="match status" value="1"/>
</dbReference>
<feature type="compositionally biased region" description="Gly residues" evidence="4">
    <location>
        <begin position="129"/>
        <end position="139"/>
    </location>
</feature>
<dbReference type="SUPFAM" id="SSF47676">
    <property type="entry name" value="Conserved domain common to transcription factors TFIIS, elongin A, CRSP70"/>
    <property type="match status" value="1"/>
</dbReference>
<accession>A0A835T7X5</accession>
<feature type="compositionally biased region" description="Gly residues" evidence="4">
    <location>
        <begin position="940"/>
        <end position="949"/>
    </location>
</feature>
<protein>
    <recommendedName>
        <fullName evidence="9">TFIIS N-terminal domain-containing protein</fullName>
    </recommendedName>
</protein>
<feature type="compositionally biased region" description="Low complexity" evidence="4">
    <location>
        <begin position="990"/>
        <end position="999"/>
    </location>
</feature>
<evidence type="ECO:0000256" key="3">
    <source>
        <dbReference type="PROSITE-ProRule" id="PRU00649"/>
    </source>
</evidence>
<feature type="compositionally biased region" description="Low complexity" evidence="4">
    <location>
        <begin position="729"/>
        <end position="740"/>
    </location>
</feature>
<dbReference type="Pfam" id="PF18766">
    <property type="entry name" value="SWI2_SNF2"/>
    <property type="match status" value="1"/>
</dbReference>
<feature type="region of interest" description="Disordered" evidence="4">
    <location>
        <begin position="293"/>
        <end position="323"/>
    </location>
</feature>
<evidence type="ECO:0000259" key="5">
    <source>
        <dbReference type="PROSITE" id="PS51319"/>
    </source>
</evidence>
<dbReference type="OrthoDB" id="2419400at2759"/>
<feature type="compositionally biased region" description="Gly residues" evidence="4">
    <location>
        <begin position="963"/>
        <end position="972"/>
    </location>
</feature>
<feature type="compositionally biased region" description="Low complexity" evidence="4">
    <location>
        <begin position="902"/>
        <end position="916"/>
    </location>
</feature>
<feature type="compositionally biased region" description="Gly residues" evidence="4">
    <location>
        <begin position="298"/>
        <end position="320"/>
    </location>
</feature>
<feature type="compositionally biased region" description="Low complexity" evidence="4">
    <location>
        <begin position="973"/>
        <end position="983"/>
    </location>
</feature>
<dbReference type="SUPFAM" id="SSF52540">
    <property type="entry name" value="P-loop containing nucleoside triphosphate hydrolases"/>
    <property type="match status" value="1"/>
</dbReference>
<feature type="compositionally biased region" description="Low complexity" evidence="4">
    <location>
        <begin position="1018"/>
        <end position="1033"/>
    </location>
</feature>
<feature type="compositionally biased region" description="Low complexity" evidence="4">
    <location>
        <begin position="950"/>
        <end position="962"/>
    </location>
</feature>
<reference evidence="7" key="1">
    <citation type="journal article" date="2020" name="bioRxiv">
        <title>Comparative genomics of Chlamydomonas.</title>
        <authorList>
            <person name="Craig R.J."/>
            <person name="Hasan A.R."/>
            <person name="Ness R.W."/>
            <person name="Keightley P.D."/>
        </authorList>
    </citation>
    <scope>NUCLEOTIDE SEQUENCE</scope>
    <source>
        <strain evidence="7">CCAP 11/173</strain>
    </source>
</reference>
<dbReference type="EMBL" id="JAEHOD010000053">
    <property type="protein sequence ID" value="KAG2435439.1"/>
    <property type="molecule type" value="Genomic_DNA"/>
</dbReference>
<feature type="compositionally biased region" description="Low complexity" evidence="4">
    <location>
        <begin position="748"/>
        <end position="760"/>
    </location>
</feature>
<proteinExistence type="predicted"/>
<dbReference type="PROSITE" id="PS51321">
    <property type="entry name" value="TFIIS_CENTRAL"/>
    <property type="match status" value="1"/>
</dbReference>
<feature type="compositionally biased region" description="Low complexity" evidence="4">
    <location>
        <begin position="503"/>
        <end position="512"/>
    </location>
</feature>
<feature type="compositionally biased region" description="Acidic residues" evidence="4">
    <location>
        <begin position="691"/>
        <end position="710"/>
    </location>
</feature>
<evidence type="ECO:0000313" key="7">
    <source>
        <dbReference type="EMBL" id="KAG2435439.1"/>
    </source>
</evidence>
<feature type="compositionally biased region" description="Gly residues" evidence="4">
    <location>
        <begin position="1566"/>
        <end position="1575"/>
    </location>
</feature>
<feature type="region of interest" description="Disordered" evidence="4">
    <location>
        <begin position="358"/>
        <end position="393"/>
    </location>
</feature>
<evidence type="ECO:0000256" key="1">
    <source>
        <dbReference type="ARBA" id="ARBA00004123"/>
    </source>
</evidence>
<keyword evidence="2 3" id="KW-0539">Nucleus</keyword>
<feature type="compositionally biased region" description="Basic residues" evidence="4">
    <location>
        <begin position="714"/>
        <end position="724"/>
    </location>
</feature>
<dbReference type="InterPro" id="IPR035441">
    <property type="entry name" value="TFIIS/LEDGF_dom_sf"/>
</dbReference>
<evidence type="ECO:0008006" key="9">
    <source>
        <dbReference type="Google" id="ProtNLM"/>
    </source>
</evidence>
<feature type="compositionally biased region" description="Acidic residues" evidence="4">
    <location>
        <begin position="783"/>
        <end position="805"/>
    </location>
</feature>
<evidence type="ECO:0000256" key="4">
    <source>
        <dbReference type="SAM" id="MobiDB-lite"/>
    </source>
</evidence>
<dbReference type="Proteomes" id="UP000613740">
    <property type="component" value="Unassembled WGS sequence"/>
</dbReference>
<dbReference type="PROSITE" id="PS51319">
    <property type="entry name" value="TFIIS_N"/>
    <property type="match status" value="1"/>
</dbReference>
<dbReference type="SMART" id="SM00487">
    <property type="entry name" value="DEXDc"/>
    <property type="match status" value="1"/>
</dbReference>
<sequence>MGAPGLLEPHDAAQPSHHQHRQLQLQHDQPAAMEPPPHAGQRPDAASAPTLQQHEQQQPSGPTREEVQLRAEALARQVLVRGLREAASGAAAAAAAARGRGSGGGRRGGGGAPVSAAAGDTGEADGGDGDGPGEGGCGGPEPRPHQVEAVAALLSAVYWDVLDSVPNETNGVAAASEPPPVNYLLQHSTGSGKSFTIAALATALAGWRDGAGGGFGTVLVLNDRLQLDVQLGGCVEAFWRGNGRPPGGLRRAATTRELAGYLSAPAGSPGRPAVILTTIQKLATLWRARGGRVTSPSGGVGGGKGRWGGGAGGGGKGAGGEPPLSRIAVVADEAHRHHGHGTTDQIHQILAGALAAGGGGGGGHGGGGGGAGGGTGRGAGGGKSKPQQRRQPRGVTYAGFTATPSPKALELFGVATPVPAEPTPGGGDGDGGMEGALLLGDDDNGGGGGGGGACEGGAAWGPAEAAVLYTPYHAYTMRNAIQDGFVLDVLRSYTAVTPRLQLAASSKAPKPSSEGRDRQGQAQAENEAAAGGGGGEEGEGEGEEGVVAANEEVLVEAAANSREVVERKAAYIVQRFVGLWAAASAAGYSSLRGMVVARSRQHVAWYTQALRRAAEQEPEFARLAEAAAAADPADAAASSRGPAVYGAYSGAVQLPAAELAALRRRLGQQQLERWRRWRQQAGSGVGQDASADADMEAAEVDEEEEEDEEEQGGKKQRRRRPAKRPRLEAPPANAWDAALAHLDEDGAGAEAAAAGAQPGGPRWLLSSRRRRGQTAVSDSRSAEEEEEAEEEAEEADDGEGEEAEDGSGSASASASGGASDSEYEQEDDDYDEGEDEDDEEDEEQDGEELEEDGEEEEEVGQRRRRRSAAASRAPSQVDDPGGTGGGGSSGSDEEGVGGGGRVAAAAAAAANGAGAAPQPRKRLRRRDSVLTGATRSDGLSGPGCGGAAGAAGAVAPAGDALLDGGGGGGGDGASLFGPADSSAAGGGGTAAAAAGGTDPQPARQVRRQPSRLTVTSRAAGGDAAAAAATDAAGEGVKEEAEPDAAPMGPTVGREVALHNAVGSGSSRPACLRRLARASSSTAVADLLALQPPQPQPQQQQRARIKREGKAWNADEAGDDDDDEDGEEDDEDVDAGAAEAEVVLVPVTEAELNGTAGGGGGSGGGRGSGAAAAAAAGGAADPRAARLLVVCSKYETGYDDPRLGALFIDRTLAGSRAVQVLGRLNRPAPGLGKSPALLGVVDFVNGVGGLREAFEEFYDVTYLHTGKHARRLKQERQMERALCRILEALQPAADRAAATAAATAAKATAANGGGGSGNLMAMGVREMAAAAGAHLPPEARRALEADLGTYTHLAAALRLELPELPYVFASALLERLAADREARERQAAALGLAAAAAVASGGGGGEGDEGAAGASAGSGGGGGAAAKALSAVQVAVCELEETFSGAICLAGPSPLGLLLPTPATPAVAAAGAPEAAAGVGDAAAAPVGSDAAGAVLAGRGFLAASLARGSSRRGGGSRGGSSSTPAAGGAATAAGSTALSRFGLAAAASAPLRGRPISGGSSKRGGRGGGRGGGSSSGAPHNALDRKVRKNRPISEVIAAANAALDGAYERRLAAGFRDICARLAAANAAAAAATAAAVAAAKAGAADAAAVAAAAATAAGGADGAAATADSYELLSLLRRLSMWPVGVEQLRATAVGREVAALKKHECPQVANLARTLIARWKAVAASHAAATAAAAAATANGGGAGAGSKPGGGAAATAQRAGSATPSGGAAAAAAAAAASAIDEGLRTRARSMLTDALKAHATAAAAAAAAKAAKARAREGGSGAATAAAAAAAAAAVPVEPARLAAAALALEDAVFGLHGREGASYKSQTRALVAALKHADGVARGLLAGTTPAAKLAAADSMALAPPRVRAQAEELERKKRQEMEAWEKLAGQGGGASTYKSAGTICPACGGAGATVHNVLSGGTYAQERIQIQKFVCDHCGSTWRND</sequence>
<dbReference type="InterPro" id="IPR017923">
    <property type="entry name" value="TFIIS_N"/>
</dbReference>
<feature type="region of interest" description="Disordered" evidence="4">
    <location>
        <begin position="1552"/>
        <end position="1589"/>
    </location>
</feature>
<dbReference type="Gene3D" id="1.20.930.10">
    <property type="entry name" value="Conserved domain common to transcription factors TFIIS, elongin A, CRSP70"/>
    <property type="match status" value="1"/>
</dbReference>
<feature type="region of interest" description="Disordered" evidence="4">
    <location>
        <begin position="502"/>
        <end position="545"/>
    </location>
</feature>